<dbReference type="GO" id="GO:0004672">
    <property type="term" value="F:protein kinase activity"/>
    <property type="evidence" value="ECO:0007669"/>
    <property type="project" value="InterPro"/>
</dbReference>
<evidence type="ECO:0000313" key="3">
    <source>
        <dbReference type="EMBL" id="KAG0319096.1"/>
    </source>
</evidence>
<proteinExistence type="predicted"/>
<dbReference type="PANTHER" id="PTHR37171">
    <property type="entry name" value="SERINE/THREONINE-PROTEIN KINASE YRZF-RELATED"/>
    <property type="match status" value="1"/>
</dbReference>
<comment type="caution">
    <text evidence="3">The sequence shown here is derived from an EMBL/GenBank/DDBJ whole genome shotgun (WGS) entry which is preliminary data.</text>
</comment>
<dbReference type="InterPro" id="IPR011009">
    <property type="entry name" value="Kinase-like_dom_sf"/>
</dbReference>
<dbReference type="PROSITE" id="PS50011">
    <property type="entry name" value="PROTEIN_KINASE_DOM"/>
    <property type="match status" value="1"/>
</dbReference>
<dbReference type="InterPro" id="IPR052396">
    <property type="entry name" value="Meiotic_Drive_Suppr_Kinase"/>
</dbReference>
<feature type="compositionally biased region" description="Basic and acidic residues" evidence="1">
    <location>
        <begin position="159"/>
        <end position="178"/>
    </location>
</feature>
<dbReference type="SUPFAM" id="SSF56112">
    <property type="entry name" value="Protein kinase-like (PK-like)"/>
    <property type="match status" value="1"/>
</dbReference>
<feature type="region of interest" description="Disordered" evidence="1">
    <location>
        <begin position="155"/>
        <end position="206"/>
    </location>
</feature>
<keyword evidence="4" id="KW-1185">Reference proteome</keyword>
<evidence type="ECO:0000256" key="1">
    <source>
        <dbReference type="SAM" id="MobiDB-lite"/>
    </source>
</evidence>
<dbReference type="Proteomes" id="UP000738325">
    <property type="component" value="Unassembled WGS sequence"/>
</dbReference>
<dbReference type="EMBL" id="JAAAIP010000338">
    <property type="protein sequence ID" value="KAG0319096.1"/>
    <property type="molecule type" value="Genomic_DNA"/>
</dbReference>
<accession>A0A9P6RGG6</accession>
<dbReference type="AlphaFoldDB" id="A0A9P6RGG6"/>
<sequence length="380" mass="43317">MHHNLFMHDLGTVKVLPPFAETTQIMRLGRGIPDLVCLKSNRNPDLPESVLFPIEIKRPVLLQSENLVQDYLSQDQSGDTRGVLGPVNQIYGYMRLNGYRYGILSTYEQTWFVKRGDRGAHDLMVSSAIGFDSVDPFLLQYYVWFIRLANADDQPLDPPTEKDKNRMIRDEQRKDEQRRAKRSSKEKKKPFNAFTSRVSGSSKTSRTVDRVALPDVEKMELISHNERAQTYKALWQSRTVVLKKCDIWNQGAVAEELKNEVSVYQQLQTLQGRYIPKLLLAGVADGLEMVLVTEFVGTCIVQELLDDSAVVKIREAMAAIHELGVVHGDIRPENIVMQNRGPNAKFYFVDFGFSHFTVDKAELLEETETLEYLLETTSSA</sequence>
<organism evidence="3 4">
    <name type="scientific">Dissophora globulifera</name>
    <dbReference type="NCBI Taxonomy" id="979702"/>
    <lineage>
        <taxon>Eukaryota</taxon>
        <taxon>Fungi</taxon>
        <taxon>Fungi incertae sedis</taxon>
        <taxon>Mucoromycota</taxon>
        <taxon>Mortierellomycotina</taxon>
        <taxon>Mortierellomycetes</taxon>
        <taxon>Mortierellales</taxon>
        <taxon>Mortierellaceae</taxon>
        <taxon>Dissophora</taxon>
    </lineage>
</organism>
<name>A0A9P6RGG6_9FUNG</name>
<feature type="compositionally biased region" description="Polar residues" evidence="1">
    <location>
        <begin position="193"/>
        <end position="205"/>
    </location>
</feature>
<dbReference type="InterPro" id="IPR000719">
    <property type="entry name" value="Prot_kinase_dom"/>
</dbReference>
<evidence type="ECO:0000313" key="4">
    <source>
        <dbReference type="Proteomes" id="UP000738325"/>
    </source>
</evidence>
<protein>
    <recommendedName>
        <fullName evidence="2">Protein kinase domain-containing protein</fullName>
    </recommendedName>
</protein>
<feature type="domain" description="Protein kinase" evidence="2">
    <location>
        <begin position="216"/>
        <end position="380"/>
    </location>
</feature>
<feature type="compositionally biased region" description="Basic residues" evidence="1">
    <location>
        <begin position="179"/>
        <end position="190"/>
    </location>
</feature>
<dbReference type="PANTHER" id="PTHR37171:SF1">
    <property type="entry name" value="SERINE_THREONINE-PROTEIN KINASE YRZF-RELATED"/>
    <property type="match status" value="1"/>
</dbReference>
<reference evidence="3" key="1">
    <citation type="journal article" date="2020" name="Fungal Divers.">
        <title>Resolving the Mortierellaceae phylogeny through synthesis of multi-gene phylogenetics and phylogenomics.</title>
        <authorList>
            <person name="Vandepol N."/>
            <person name="Liber J."/>
            <person name="Desiro A."/>
            <person name="Na H."/>
            <person name="Kennedy M."/>
            <person name="Barry K."/>
            <person name="Grigoriev I.V."/>
            <person name="Miller A.N."/>
            <person name="O'Donnell K."/>
            <person name="Stajich J.E."/>
            <person name="Bonito G."/>
        </authorList>
    </citation>
    <scope>NUCLEOTIDE SEQUENCE</scope>
    <source>
        <strain evidence="3">REB-010B</strain>
    </source>
</reference>
<dbReference type="PROSITE" id="PS00109">
    <property type="entry name" value="PROTEIN_KINASE_TYR"/>
    <property type="match status" value="1"/>
</dbReference>
<dbReference type="Pfam" id="PF00069">
    <property type="entry name" value="Pkinase"/>
    <property type="match status" value="1"/>
</dbReference>
<evidence type="ECO:0000259" key="2">
    <source>
        <dbReference type="PROSITE" id="PS50011"/>
    </source>
</evidence>
<gene>
    <name evidence="3" type="ORF">BGZ99_005279</name>
</gene>
<dbReference type="InterPro" id="IPR008266">
    <property type="entry name" value="Tyr_kinase_AS"/>
</dbReference>
<dbReference type="GO" id="GO:0005524">
    <property type="term" value="F:ATP binding"/>
    <property type="evidence" value="ECO:0007669"/>
    <property type="project" value="InterPro"/>
</dbReference>
<dbReference type="Gene3D" id="1.10.510.10">
    <property type="entry name" value="Transferase(Phosphotransferase) domain 1"/>
    <property type="match status" value="1"/>
</dbReference>
<dbReference type="OrthoDB" id="2156052at2759"/>